<dbReference type="OrthoDB" id="594804at2759"/>
<dbReference type="EMBL" id="JADFTS010000003">
    <property type="protein sequence ID" value="KAF9613577.1"/>
    <property type="molecule type" value="Genomic_DNA"/>
</dbReference>
<name>A0A835IB70_9MAGN</name>
<protein>
    <recommendedName>
        <fullName evidence="1">FBD domain-containing protein</fullName>
    </recommendedName>
</protein>
<keyword evidence="3" id="KW-1185">Reference proteome</keyword>
<proteinExistence type="predicted"/>
<dbReference type="AlphaFoldDB" id="A0A835IB70"/>
<gene>
    <name evidence="2" type="ORF">IFM89_009247</name>
</gene>
<evidence type="ECO:0000259" key="1">
    <source>
        <dbReference type="SMART" id="SM00579"/>
    </source>
</evidence>
<sequence>MELRIVYVSKLIEGIGNVKDLMLSSEAVEEVDIIFFEGNGCWTLEVIPQSFLSHLKSVELRSFDGNENDLGLVEFLLKNAIALQKVTIICSSTLSANPKKQFEVTKELLMLPRDSTCVIDFS</sequence>
<dbReference type="Pfam" id="PF08387">
    <property type="entry name" value="FBD"/>
    <property type="match status" value="1"/>
</dbReference>
<accession>A0A835IB70</accession>
<dbReference type="SMART" id="SM00579">
    <property type="entry name" value="FBD"/>
    <property type="match status" value="1"/>
</dbReference>
<dbReference type="InterPro" id="IPR006566">
    <property type="entry name" value="FBD"/>
</dbReference>
<dbReference type="Proteomes" id="UP000631114">
    <property type="component" value="Unassembled WGS sequence"/>
</dbReference>
<feature type="domain" description="FBD" evidence="1">
    <location>
        <begin position="49"/>
        <end position="122"/>
    </location>
</feature>
<evidence type="ECO:0000313" key="3">
    <source>
        <dbReference type="Proteomes" id="UP000631114"/>
    </source>
</evidence>
<organism evidence="2 3">
    <name type="scientific">Coptis chinensis</name>
    <dbReference type="NCBI Taxonomy" id="261450"/>
    <lineage>
        <taxon>Eukaryota</taxon>
        <taxon>Viridiplantae</taxon>
        <taxon>Streptophyta</taxon>
        <taxon>Embryophyta</taxon>
        <taxon>Tracheophyta</taxon>
        <taxon>Spermatophyta</taxon>
        <taxon>Magnoliopsida</taxon>
        <taxon>Ranunculales</taxon>
        <taxon>Ranunculaceae</taxon>
        <taxon>Coptidoideae</taxon>
        <taxon>Coptis</taxon>
    </lineage>
</organism>
<evidence type="ECO:0000313" key="2">
    <source>
        <dbReference type="EMBL" id="KAF9613577.1"/>
    </source>
</evidence>
<comment type="caution">
    <text evidence="2">The sequence shown here is derived from an EMBL/GenBank/DDBJ whole genome shotgun (WGS) entry which is preliminary data.</text>
</comment>
<reference evidence="2 3" key="1">
    <citation type="submission" date="2020-10" db="EMBL/GenBank/DDBJ databases">
        <title>The Coptis chinensis genome and diversification of protoberbering-type alkaloids.</title>
        <authorList>
            <person name="Wang B."/>
            <person name="Shu S."/>
            <person name="Song C."/>
            <person name="Liu Y."/>
        </authorList>
    </citation>
    <scope>NUCLEOTIDE SEQUENCE [LARGE SCALE GENOMIC DNA]</scope>
    <source>
        <strain evidence="2">HL-2020</strain>
        <tissue evidence="2">Leaf</tissue>
    </source>
</reference>